<dbReference type="SUPFAM" id="SSF55785">
    <property type="entry name" value="PYP-like sensor domain (PAS domain)"/>
    <property type="match status" value="2"/>
</dbReference>
<dbReference type="GO" id="GO:0006355">
    <property type="term" value="P:regulation of DNA-templated transcription"/>
    <property type="evidence" value="ECO:0007669"/>
    <property type="project" value="InterPro"/>
</dbReference>
<dbReference type="EMBL" id="VIFK01000046">
    <property type="protein sequence ID" value="TQE99667.1"/>
    <property type="molecule type" value="Genomic_DNA"/>
</dbReference>
<reference evidence="5 6" key="1">
    <citation type="submission" date="2019-06" db="EMBL/GenBank/DDBJ databases">
        <title>Metagenome assembled Genome of Spiribacter salinus SL48-SHIP from the microbial mat of Salt Lake 48 (Novosibirsk region, Russia).</title>
        <authorList>
            <person name="Shipova A."/>
            <person name="Rozanov A.S."/>
            <person name="Bryanskaya A.V."/>
            <person name="Peltek S.E."/>
        </authorList>
    </citation>
    <scope>NUCLEOTIDE SEQUENCE [LARGE SCALE GENOMIC DNA]</scope>
    <source>
        <strain evidence="5">SL48-SHIP-2</strain>
    </source>
</reference>
<dbReference type="NCBIfam" id="TIGR00229">
    <property type="entry name" value="sensory_box"/>
    <property type="match status" value="1"/>
</dbReference>
<evidence type="ECO:0000256" key="1">
    <source>
        <dbReference type="SAM" id="MobiDB-lite"/>
    </source>
</evidence>
<dbReference type="Gene3D" id="3.30.450.20">
    <property type="entry name" value="PAS domain"/>
    <property type="match status" value="2"/>
</dbReference>
<dbReference type="CDD" id="cd00130">
    <property type="entry name" value="PAS"/>
    <property type="match status" value="1"/>
</dbReference>
<proteinExistence type="predicted"/>
<dbReference type="InterPro" id="IPR000160">
    <property type="entry name" value="GGDEF_dom"/>
</dbReference>
<gene>
    <name evidence="5" type="ORF">FKY71_07445</name>
</gene>
<dbReference type="Gene3D" id="3.20.20.450">
    <property type="entry name" value="EAL domain"/>
    <property type="match status" value="1"/>
</dbReference>
<dbReference type="SUPFAM" id="SSF55073">
    <property type="entry name" value="Nucleotide cyclase"/>
    <property type="match status" value="1"/>
</dbReference>
<feature type="domain" description="EAL" evidence="3">
    <location>
        <begin position="418"/>
        <end position="672"/>
    </location>
</feature>
<evidence type="ECO:0000259" key="4">
    <source>
        <dbReference type="PROSITE" id="PS50887"/>
    </source>
</evidence>
<dbReference type="Pfam" id="PF08448">
    <property type="entry name" value="PAS_4"/>
    <property type="match status" value="1"/>
</dbReference>
<dbReference type="InterPro" id="IPR029787">
    <property type="entry name" value="Nucleotide_cyclase"/>
</dbReference>
<accession>A0A540VSC6</accession>
<dbReference type="CDD" id="cd01948">
    <property type="entry name" value="EAL"/>
    <property type="match status" value="1"/>
</dbReference>
<dbReference type="SMART" id="SM00086">
    <property type="entry name" value="PAC"/>
    <property type="match status" value="1"/>
</dbReference>
<dbReference type="InterPro" id="IPR013767">
    <property type="entry name" value="PAS_fold"/>
</dbReference>
<dbReference type="PROSITE" id="PS50887">
    <property type="entry name" value="GGDEF"/>
    <property type="match status" value="1"/>
</dbReference>
<dbReference type="PROSITE" id="PS50112">
    <property type="entry name" value="PAS"/>
    <property type="match status" value="1"/>
</dbReference>
<dbReference type="InterPro" id="IPR001610">
    <property type="entry name" value="PAC"/>
</dbReference>
<dbReference type="SMART" id="SM00052">
    <property type="entry name" value="EAL"/>
    <property type="match status" value="1"/>
</dbReference>
<dbReference type="InterPro" id="IPR013656">
    <property type="entry name" value="PAS_4"/>
</dbReference>
<sequence>MSAFGHEGFPAFQKSLQQLLDASEAPCAVVDRAYRFVWANVAYHDLCAREQGDLAGQSMAHVLGEAHFEAVVRPCVDGCLSGQDQRSQRQPPSTRADRRDLEVGYHLLRPAESGEPLVGILVADRTEQHRDEQRIQQLMSILQLNPSPIIITDSQGIIEYANPAYEKSSGYTEDELLGNTPALVKSDNTPHWVHRAMWQQIRSGNIWTGELENRNRNGRLYREYTLIAPIQDDEGEAVNYVAIKQDTTPLDPLTGLYTRVGFSLTVQDWLDHGGWQTDAIVVTLDIVSLRDINDAYGYKGGDQLLCDYTHRLLSFASEGDLVGRMGNGEFTLFLPMAPADSIEGELHRLVDHLSLPFEIQGVDIQIPIRLGFTRLGTAQRPVTSLLQEAETALHHHRSETTLSWVAYNNDLAEQSQERIGLTRDLRRALQNGEFEVHFQPKVELSTGRLIAAEALLRWNHPTRGLISPGLFIPIAEQSQLIAPIGEWALRRACQHLRAWRDEGLDLVRVAVNVSFVQFRTGRFPELVRQVLDETGIEPEQLSLEVTENVFVKASPTLLEQMQALRDMNVRLSLDDFGTGYSSLLYLQQYPFDEIKIDQGFVRQLIDNSFSRDIIEAVKLLAQALDAEIIAEGIESAAVRDELIDMGIDHGQGFYYSWPLEAEDFRWLLERGSRLPLTPDQLH</sequence>
<dbReference type="Pfam" id="PF00563">
    <property type="entry name" value="EAL"/>
    <property type="match status" value="1"/>
</dbReference>
<evidence type="ECO:0000259" key="3">
    <source>
        <dbReference type="PROSITE" id="PS50883"/>
    </source>
</evidence>
<dbReference type="InterPro" id="IPR052155">
    <property type="entry name" value="Biofilm_reg_signaling"/>
</dbReference>
<feature type="domain" description="GGDEF" evidence="4">
    <location>
        <begin position="277"/>
        <end position="409"/>
    </location>
</feature>
<organism evidence="5 6">
    <name type="scientific">Spiribacter salinus</name>
    <dbReference type="NCBI Taxonomy" id="1335746"/>
    <lineage>
        <taxon>Bacteria</taxon>
        <taxon>Pseudomonadati</taxon>
        <taxon>Pseudomonadota</taxon>
        <taxon>Gammaproteobacteria</taxon>
        <taxon>Chromatiales</taxon>
        <taxon>Ectothiorhodospiraceae</taxon>
        <taxon>Spiribacter</taxon>
    </lineage>
</organism>
<dbReference type="CDD" id="cd01949">
    <property type="entry name" value="GGDEF"/>
    <property type="match status" value="1"/>
</dbReference>
<feature type="domain" description="PAS" evidence="2">
    <location>
        <begin position="134"/>
        <end position="180"/>
    </location>
</feature>
<dbReference type="PANTHER" id="PTHR44757">
    <property type="entry name" value="DIGUANYLATE CYCLASE DGCP"/>
    <property type="match status" value="1"/>
</dbReference>
<dbReference type="PROSITE" id="PS50883">
    <property type="entry name" value="EAL"/>
    <property type="match status" value="1"/>
</dbReference>
<dbReference type="AlphaFoldDB" id="A0A540VSC6"/>
<feature type="region of interest" description="Disordered" evidence="1">
    <location>
        <begin position="81"/>
        <end position="100"/>
    </location>
</feature>
<dbReference type="SUPFAM" id="SSF141868">
    <property type="entry name" value="EAL domain-like"/>
    <property type="match status" value="1"/>
</dbReference>
<protein>
    <submittedName>
        <fullName evidence="5">EAL domain-containing protein</fullName>
    </submittedName>
</protein>
<dbReference type="PANTHER" id="PTHR44757:SF2">
    <property type="entry name" value="BIOFILM ARCHITECTURE MAINTENANCE PROTEIN MBAA"/>
    <property type="match status" value="1"/>
</dbReference>
<evidence type="ECO:0000313" key="5">
    <source>
        <dbReference type="EMBL" id="TQE99667.1"/>
    </source>
</evidence>
<dbReference type="SMART" id="SM00091">
    <property type="entry name" value="PAS"/>
    <property type="match status" value="2"/>
</dbReference>
<comment type="caution">
    <text evidence="5">The sequence shown here is derived from an EMBL/GenBank/DDBJ whole genome shotgun (WGS) entry which is preliminary data.</text>
</comment>
<dbReference type="Pfam" id="PF00990">
    <property type="entry name" value="GGDEF"/>
    <property type="match status" value="1"/>
</dbReference>
<dbReference type="Pfam" id="PF00989">
    <property type="entry name" value="PAS"/>
    <property type="match status" value="1"/>
</dbReference>
<dbReference type="InterPro" id="IPR001633">
    <property type="entry name" value="EAL_dom"/>
</dbReference>
<dbReference type="InterPro" id="IPR035919">
    <property type="entry name" value="EAL_sf"/>
</dbReference>
<dbReference type="InterPro" id="IPR035965">
    <property type="entry name" value="PAS-like_dom_sf"/>
</dbReference>
<evidence type="ECO:0000259" key="2">
    <source>
        <dbReference type="PROSITE" id="PS50112"/>
    </source>
</evidence>
<dbReference type="Proteomes" id="UP000315400">
    <property type="component" value="Unassembled WGS sequence"/>
</dbReference>
<feature type="compositionally biased region" description="Polar residues" evidence="1">
    <location>
        <begin position="82"/>
        <end position="93"/>
    </location>
</feature>
<name>A0A540VSC6_9GAMM</name>
<dbReference type="InterPro" id="IPR043128">
    <property type="entry name" value="Rev_trsase/Diguanyl_cyclase"/>
</dbReference>
<evidence type="ECO:0000313" key="6">
    <source>
        <dbReference type="Proteomes" id="UP000315400"/>
    </source>
</evidence>
<dbReference type="InterPro" id="IPR000014">
    <property type="entry name" value="PAS"/>
</dbReference>
<dbReference type="NCBIfam" id="TIGR00254">
    <property type="entry name" value="GGDEF"/>
    <property type="match status" value="1"/>
</dbReference>
<dbReference type="Gene3D" id="3.30.70.270">
    <property type="match status" value="1"/>
</dbReference>
<dbReference type="SMART" id="SM00267">
    <property type="entry name" value="GGDEF"/>
    <property type="match status" value="1"/>
</dbReference>